<accession>A0A9D4MTM3</accession>
<comment type="caution">
    <text evidence="1">The sequence shown here is derived from an EMBL/GenBank/DDBJ whole genome shotgun (WGS) entry which is preliminary data.</text>
</comment>
<reference evidence="1" key="1">
    <citation type="journal article" date="2019" name="bioRxiv">
        <title>The Genome of the Zebra Mussel, Dreissena polymorpha: A Resource for Invasive Species Research.</title>
        <authorList>
            <person name="McCartney M.A."/>
            <person name="Auch B."/>
            <person name="Kono T."/>
            <person name="Mallez S."/>
            <person name="Zhang Y."/>
            <person name="Obille A."/>
            <person name="Becker A."/>
            <person name="Abrahante J.E."/>
            <person name="Garbe J."/>
            <person name="Badalamenti J.P."/>
            <person name="Herman A."/>
            <person name="Mangelson H."/>
            <person name="Liachko I."/>
            <person name="Sullivan S."/>
            <person name="Sone E.D."/>
            <person name="Koren S."/>
            <person name="Silverstein K.A.T."/>
            <person name="Beckman K.B."/>
            <person name="Gohl D.M."/>
        </authorList>
    </citation>
    <scope>NUCLEOTIDE SEQUENCE</scope>
    <source>
        <strain evidence="1">Duluth1</strain>
        <tissue evidence="1">Whole animal</tissue>
    </source>
</reference>
<gene>
    <name evidence="1" type="ORF">DPMN_006225</name>
</gene>
<proteinExistence type="predicted"/>
<dbReference type="AlphaFoldDB" id="A0A9D4MTM3"/>
<name>A0A9D4MTM3_DREPO</name>
<keyword evidence="2" id="KW-1185">Reference proteome</keyword>
<evidence type="ECO:0000313" key="1">
    <source>
        <dbReference type="EMBL" id="KAH3882291.1"/>
    </source>
</evidence>
<dbReference type="EMBL" id="JAIWYP010000001">
    <property type="protein sequence ID" value="KAH3882291.1"/>
    <property type="molecule type" value="Genomic_DNA"/>
</dbReference>
<protein>
    <submittedName>
        <fullName evidence="1">Uncharacterized protein</fullName>
    </submittedName>
</protein>
<organism evidence="1 2">
    <name type="scientific">Dreissena polymorpha</name>
    <name type="common">Zebra mussel</name>
    <name type="synonym">Mytilus polymorpha</name>
    <dbReference type="NCBI Taxonomy" id="45954"/>
    <lineage>
        <taxon>Eukaryota</taxon>
        <taxon>Metazoa</taxon>
        <taxon>Spiralia</taxon>
        <taxon>Lophotrochozoa</taxon>
        <taxon>Mollusca</taxon>
        <taxon>Bivalvia</taxon>
        <taxon>Autobranchia</taxon>
        <taxon>Heteroconchia</taxon>
        <taxon>Euheterodonta</taxon>
        <taxon>Imparidentia</taxon>
        <taxon>Neoheterodontei</taxon>
        <taxon>Myida</taxon>
        <taxon>Dreissenoidea</taxon>
        <taxon>Dreissenidae</taxon>
        <taxon>Dreissena</taxon>
    </lineage>
</organism>
<evidence type="ECO:0000313" key="2">
    <source>
        <dbReference type="Proteomes" id="UP000828390"/>
    </source>
</evidence>
<dbReference type="Proteomes" id="UP000828390">
    <property type="component" value="Unassembled WGS sequence"/>
</dbReference>
<reference evidence="1" key="2">
    <citation type="submission" date="2020-11" db="EMBL/GenBank/DDBJ databases">
        <authorList>
            <person name="McCartney M.A."/>
            <person name="Auch B."/>
            <person name="Kono T."/>
            <person name="Mallez S."/>
            <person name="Becker A."/>
            <person name="Gohl D.M."/>
            <person name="Silverstein K.A.T."/>
            <person name="Koren S."/>
            <person name="Bechman K.B."/>
            <person name="Herman A."/>
            <person name="Abrahante J.E."/>
            <person name="Garbe J."/>
        </authorList>
    </citation>
    <scope>NUCLEOTIDE SEQUENCE</scope>
    <source>
        <strain evidence="1">Duluth1</strain>
        <tissue evidence="1">Whole animal</tissue>
    </source>
</reference>
<sequence>MYYEFEPWCIEMESFIPEKIVRNYLYQTLDTLDSLVVDTGFHASPVTTENTYDVLKTLASLYIQSERAADGIKMLWRTCF</sequence>